<keyword evidence="12" id="KW-1185">Reference proteome</keyword>
<dbReference type="InterPro" id="IPR049946">
    <property type="entry name" value="RIBOSOMAL_L20_CS"/>
</dbReference>
<dbReference type="PROSITE" id="PS00937">
    <property type="entry name" value="RIBOSOMAL_L20"/>
    <property type="match status" value="1"/>
</dbReference>
<dbReference type="InterPro" id="IPR035566">
    <property type="entry name" value="Ribosomal_protein_bL20_C"/>
</dbReference>
<evidence type="ECO:0000256" key="1">
    <source>
        <dbReference type="ARBA" id="ARBA00007698"/>
    </source>
</evidence>
<evidence type="ECO:0000313" key="12">
    <source>
        <dbReference type="Proteomes" id="UP000069771"/>
    </source>
</evidence>
<dbReference type="InterPro" id="IPR005813">
    <property type="entry name" value="Ribosomal_bL20"/>
</dbReference>
<reference evidence="10 12" key="1">
    <citation type="journal article" date="2016" name="Gut Pathog.">
        <title>Whole genome sequencing of "Faecalibaculum rodentium" ALO17, isolated from C57BL/6J laboratory mouse feces.</title>
        <authorList>
            <person name="Lim S."/>
            <person name="Chang D.H."/>
            <person name="Ahn S."/>
            <person name="Kim B.C."/>
        </authorList>
    </citation>
    <scope>NUCLEOTIDE SEQUENCE [LARGE SCALE GENOMIC DNA]</scope>
    <source>
        <strain evidence="10 12">Alo17</strain>
    </source>
</reference>
<dbReference type="GO" id="GO:1990904">
    <property type="term" value="C:ribonucleoprotein complex"/>
    <property type="evidence" value="ECO:0007669"/>
    <property type="project" value="UniProtKB-KW"/>
</dbReference>
<evidence type="ECO:0000256" key="4">
    <source>
        <dbReference type="ARBA" id="ARBA00022980"/>
    </source>
</evidence>
<dbReference type="STRING" id="1702221.AALO17_16580"/>
<dbReference type="OrthoDB" id="9808966at2"/>
<evidence type="ECO:0000256" key="7">
    <source>
        <dbReference type="ARBA" id="ARBA00035172"/>
    </source>
</evidence>
<evidence type="ECO:0000256" key="3">
    <source>
        <dbReference type="ARBA" id="ARBA00022884"/>
    </source>
</evidence>
<dbReference type="GO" id="GO:0006412">
    <property type="term" value="P:translation"/>
    <property type="evidence" value="ECO:0007669"/>
    <property type="project" value="InterPro"/>
</dbReference>
<dbReference type="GO" id="GO:0005840">
    <property type="term" value="C:ribosome"/>
    <property type="evidence" value="ECO:0007669"/>
    <property type="project" value="UniProtKB-KW"/>
</dbReference>
<dbReference type="FunFam" id="1.10.1900.20:FF:000001">
    <property type="entry name" value="50S ribosomal protein L20"/>
    <property type="match status" value="1"/>
</dbReference>
<evidence type="ECO:0000313" key="11">
    <source>
        <dbReference type="EMBL" id="OLU43815.1"/>
    </source>
</evidence>
<protein>
    <recommendedName>
        <fullName evidence="7 8">Large ribosomal subunit protein bL20</fullName>
    </recommendedName>
</protein>
<proteinExistence type="inferred from homology"/>
<comment type="function">
    <text evidence="6 8 9">Binds directly to 23S ribosomal RNA and is necessary for the in vitro assembly process of the 50S ribosomal subunit. It is not involved in the protein synthesizing functions of that subunit.</text>
</comment>
<dbReference type="GeneID" id="78478324"/>
<dbReference type="GO" id="GO:0000027">
    <property type="term" value="P:ribosomal large subunit assembly"/>
    <property type="evidence" value="ECO:0007669"/>
    <property type="project" value="UniProtKB-UniRule"/>
</dbReference>
<name>A0A140DVW5_9FIRM</name>
<dbReference type="Gene3D" id="1.10.1900.20">
    <property type="entry name" value="Ribosomal protein L20"/>
    <property type="match status" value="1"/>
</dbReference>
<reference evidence="11 13" key="2">
    <citation type="submission" date="2016-11" db="EMBL/GenBank/DDBJ databases">
        <title>Description of two novel members of the family Erysipelotrichaceae: Ileibacterium lipovorans gen. nov., sp. nov. and Dubosiella newyorkensis, gen. nov., sp. nov.</title>
        <authorList>
            <person name="Cox L.M."/>
            <person name="Sohn J."/>
            <person name="Tyrrell K.L."/>
            <person name="Citron D.M."/>
            <person name="Lawson P.A."/>
            <person name="Patel N.B."/>
            <person name="Iizumi T."/>
            <person name="Perez-Perez G.I."/>
            <person name="Goldstein E.J."/>
            <person name="Blaser M.J."/>
        </authorList>
    </citation>
    <scope>NUCLEOTIDE SEQUENCE [LARGE SCALE GENOMIC DNA]</scope>
    <source>
        <strain evidence="11 13">NYU-BL-K8</strain>
    </source>
</reference>
<dbReference type="PATRIC" id="fig|1702221.3.peg.1617"/>
<evidence type="ECO:0000313" key="10">
    <source>
        <dbReference type="EMBL" id="AMK54792.1"/>
    </source>
</evidence>
<dbReference type="PRINTS" id="PR00062">
    <property type="entry name" value="RIBOSOMALL20"/>
</dbReference>
<evidence type="ECO:0000313" key="13">
    <source>
        <dbReference type="Proteomes" id="UP000186758"/>
    </source>
</evidence>
<keyword evidence="3 8" id="KW-0694">RNA-binding</keyword>
<keyword evidence="2 8" id="KW-0699">rRNA-binding</keyword>
<dbReference type="CDD" id="cd07026">
    <property type="entry name" value="Ribosomal_L20"/>
    <property type="match status" value="1"/>
</dbReference>
<dbReference type="PANTHER" id="PTHR10986">
    <property type="entry name" value="39S RIBOSOMAL PROTEIN L20"/>
    <property type="match status" value="1"/>
</dbReference>
<dbReference type="NCBIfam" id="TIGR01032">
    <property type="entry name" value="rplT_bact"/>
    <property type="match status" value="1"/>
</dbReference>
<evidence type="ECO:0000256" key="8">
    <source>
        <dbReference type="HAMAP-Rule" id="MF_00382"/>
    </source>
</evidence>
<dbReference type="KEGG" id="fro:AALO17_16580"/>
<dbReference type="SUPFAM" id="SSF74731">
    <property type="entry name" value="Ribosomal protein L20"/>
    <property type="match status" value="1"/>
</dbReference>
<dbReference type="Gene3D" id="6.10.160.10">
    <property type="match status" value="1"/>
</dbReference>
<dbReference type="GO" id="GO:0019843">
    <property type="term" value="F:rRNA binding"/>
    <property type="evidence" value="ECO:0007669"/>
    <property type="project" value="UniProtKB-UniRule"/>
</dbReference>
<keyword evidence="5 8" id="KW-0687">Ribonucleoprotein</keyword>
<evidence type="ECO:0000256" key="6">
    <source>
        <dbReference type="ARBA" id="ARBA00024775"/>
    </source>
</evidence>
<dbReference type="Proteomes" id="UP000069771">
    <property type="component" value="Chromosome"/>
</dbReference>
<evidence type="ECO:0000256" key="2">
    <source>
        <dbReference type="ARBA" id="ARBA00022730"/>
    </source>
</evidence>
<dbReference type="HAMAP" id="MF_00382">
    <property type="entry name" value="Ribosomal_bL20"/>
    <property type="match status" value="1"/>
</dbReference>
<dbReference type="AlphaFoldDB" id="A0A140DVW5"/>
<organism evidence="10 12">
    <name type="scientific">Faecalibaculum rodentium</name>
    <dbReference type="NCBI Taxonomy" id="1702221"/>
    <lineage>
        <taxon>Bacteria</taxon>
        <taxon>Bacillati</taxon>
        <taxon>Bacillota</taxon>
        <taxon>Erysipelotrichia</taxon>
        <taxon>Erysipelotrichales</taxon>
        <taxon>Erysipelotrichaceae</taxon>
        <taxon>Faecalibaculum</taxon>
    </lineage>
</organism>
<dbReference type="EMBL" id="MPJZ01000091">
    <property type="protein sequence ID" value="OLU43815.1"/>
    <property type="molecule type" value="Genomic_DNA"/>
</dbReference>
<dbReference type="EMBL" id="CP011391">
    <property type="protein sequence ID" value="AMK54792.1"/>
    <property type="molecule type" value="Genomic_DNA"/>
</dbReference>
<dbReference type="Pfam" id="PF00453">
    <property type="entry name" value="Ribosomal_L20"/>
    <property type="match status" value="1"/>
</dbReference>
<comment type="similarity">
    <text evidence="1 8 9">Belongs to the bacterial ribosomal protein bL20 family.</text>
</comment>
<accession>A0A140DVW5</accession>
<dbReference type="Proteomes" id="UP000186758">
    <property type="component" value="Unassembled WGS sequence"/>
</dbReference>
<dbReference type="GO" id="GO:0003735">
    <property type="term" value="F:structural constituent of ribosome"/>
    <property type="evidence" value="ECO:0007669"/>
    <property type="project" value="InterPro"/>
</dbReference>
<evidence type="ECO:0000256" key="9">
    <source>
        <dbReference type="RuleBase" id="RU000560"/>
    </source>
</evidence>
<sequence length="120" mass="13862">MARVKGGTVSRRRRKRVLKLAKGYFGSKHTLYKTANEQVMHSFKYAYNDRRKLKGNMRKIWIARINAAARMNDMSYNKLMHGLKLADIQINRKMLSEMAIHDAEGFTKVCDEAKAALEKA</sequence>
<keyword evidence="4 8" id="KW-0689">Ribosomal protein</keyword>
<evidence type="ECO:0000256" key="5">
    <source>
        <dbReference type="ARBA" id="ARBA00023274"/>
    </source>
</evidence>
<dbReference type="RefSeq" id="WP_067557657.1">
    <property type="nucleotide sequence ID" value="NZ_CAJTBG010000019.1"/>
</dbReference>
<gene>
    <name evidence="8" type="primary">rplT</name>
    <name evidence="10" type="ORF">AALO17_16580</name>
    <name evidence="11" type="ORF">BO223_10415</name>
</gene>